<feature type="transmembrane region" description="Helical" evidence="1">
    <location>
        <begin position="21"/>
        <end position="43"/>
    </location>
</feature>
<name>A0A7K3RSW2_9ACTN</name>
<feature type="transmembrane region" description="Helical" evidence="1">
    <location>
        <begin position="277"/>
        <end position="300"/>
    </location>
</feature>
<accession>A0A7K3RSW2</accession>
<keyword evidence="1" id="KW-0812">Transmembrane</keyword>
<keyword evidence="1" id="KW-0472">Membrane</keyword>
<feature type="transmembrane region" description="Helical" evidence="1">
    <location>
        <begin position="432"/>
        <end position="450"/>
    </location>
</feature>
<feature type="transmembrane region" description="Helical" evidence="1">
    <location>
        <begin position="224"/>
        <end position="248"/>
    </location>
</feature>
<comment type="caution">
    <text evidence="2">The sequence shown here is derived from an EMBL/GenBank/DDBJ whole genome shotgun (WGS) entry which is preliminary data.</text>
</comment>
<organism evidence="2 3">
    <name type="scientific">Streptomyces parvus</name>
    <dbReference type="NCBI Taxonomy" id="66428"/>
    <lineage>
        <taxon>Bacteria</taxon>
        <taxon>Bacillati</taxon>
        <taxon>Actinomycetota</taxon>
        <taxon>Actinomycetes</taxon>
        <taxon>Kitasatosporales</taxon>
        <taxon>Streptomycetaceae</taxon>
        <taxon>Streptomyces</taxon>
    </lineage>
</organism>
<dbReference type="AlphaFoldDB" id="A0A7K3RSW2"/>
<feature type="transmembrane region" description="Helical" evidence="1">
    <location>
        <begin position="404"/>
        <end position="426"/>
    </location>
</feature>
<dbReference type="RefSeq" id="WP_164201026.1">
    <property type="nucleotide sequence ID" value="NZ_JAAGMP010000411.1"/>
</dbReference>
<feature type="transmembrane region" description="Helical" evidence="1">
    <location>
        <begin position="345"/>
        <end position="365"/>
    </location>
</feature>
<dbReference type="EMBL" id="JAAGMP010000411">
    <property type="protein sequence ID" value="NEC18288.1"/>
    <property type="molecule type" value="Genomic_DNA"/>
</dbReference>
<feature type="transmembrane region" description="Helical" evidence="1">
    <location>
        <begin position="63"/>
        <end position="83"/>
    </location>
</feature>
<evidence type="ECO:0000256" key="1">
    <source>
        <dbReference type="SAM" id="Phobius"/>
    </source>
</evidence>
<feature type="transmembrane region" description="Helical" evidence="1">
    <location>
        <begin position="173"/>
        <end position="191"/>
    </location>
</feature>
<feature type="transmembrane region" description="Helical" evidence="1">
    <location>
        <begin position="104"/>
        <end position="133"/>
    </location>
</feature>
<gene>
    <name evidence="2" type="ORF">G3I50_08425</name>
</gene>
<reference evidence="2 3" key="1">
    <citation type="submission" date="2020-01" db="EMBL/GenBank/DDBJ databases">
        <title>Insect and environment-associated Actinomycetes.</title>
        <authorList>
            <person name="Currrie C."/>
            <person name="Chevrette M."/>
            <person name="Carlson C."/>
            <person name="Stubbendieck R."/>
            <person name="Wendt-Pienkowski E."/>
        </authorList>
    </citation>
    <scope>NUCLEOTIDE SEQUENCE [LARGE SCALE GENOMIC DNA]</scope>
    <source>
        <strain evidence="2 3">SID7590</strain>
    </source>
</reference>
<sequence>MLLVFFRRRVLRVGILKSMPVRVFAALATALLVTVMCVASYYFLRPLAEETAVWRLLFDTSTVSLLLWVQIAFLLVKVLFINAEGMLQLSYQLPVTNRERSMAFLLYEAVMTTVVVAVGLVSLSVSALIILGWSAMTHIVASIILPTILAYLSLSVAYQLLTRLWMLIGLGRIAGVLNVLALFAVLAYYSAQMTSMIQEISGAYLNKRDDHLWVTSIARAWTAYGAWASGAAVVAAAALLGALVLVLAPNQHVRQSRYLKAPGSVRLRKLLGPYDWCLLRSSQTVAAAVMSLAVFLYLLLSRASVNPLWSLAALSVGGLYQFTATQPLRALPGARQSPWQVYLRLIKAQAVLLTLFALPALVITMSVHPSGLLSSSVALGSCLGGAVITTCISVVFPAEKDNPFSVFMGLSVVVVVLGLSMIGLGLLNLPPWAVMCCLAGAAIAFVWYAVQGIQAGESRRRNVQGAIGPEVRRRRGRADVVHSGGDSADARVHIRK</sequence>
<feature type="transmembrane region" description="Helical" evidence="1">
    <location>
        <begin position="306"/>
        <end position="324"/>
    </location>
</feature>
<evidence type="ECO:0000313" key="3">
    <source>
        <dbReference type="Proteomes" id="UP000469670"/>
    </source>
</evidence>
<keyword evidence="1" id="KW-1133">Transmembrane helix</keyword>
<feature type="transmembrane region" description="Helical" evidence="1">
    <location>
        <begin position="139"/>
        <end position="161"/>
    </location>
</feature>
<feature type="transmembrane region" description="Helical" evidence="1">
    <location>
        <begin position="377"/>
        <end position="397"/>
    </location>
</feature>
<protein>
    <submittedName>
        <fullName evidence="2">Uncharacterized protein</fullName>
    </submittedName>
</protein>
<evidence type="ECO:0000313" key="2">
    <source>
        <dbReference type="EMBL" id="NEC18288.1"/>
    </source>
</evidence>
<dbReference type="Proteomes" id="UP000469670">
    <property type="component" value="Unassembled WGS sequence"/>
</dbReference>
<proteinExistence type="predicted"/>